<keyword evidence="11" id="KW-1185">Reference proteome</keyword>
<keyword evidence="5" id="KW-0680">Restriction system</keyword>
<dbReference type="PRINTS" id="PR00507">
    <property type="entry name" value="N12N6MTFRASE"/>
</dbReference>
<dbReference type="InterPro" id="IPR002052">
    <property type="entry name" value="DNA_methylase_N6_adenine_CS"/>
</dbReference>
<dbReference type="PANTHER" id="PTHR33841:SF1">
    <property type="entry name" value="DNA METHYLTRANSFERASE A"/>
    <property type="match status" value="1"/>
</dbReference>
<dbReference type="SUPFAM" id="SSF53335">
    <property type="entry name" value="S-adenosyl-L-methionine-dependent methyltransferases"/>
    <property type="match status" value="1"/>
</dbReference>
<evidence type="ECO:0000256" key="4">
    <source>
        <dbReference type="ARBA" id="ARBA00022691"/>
    </source>
</evidence>
<dbReference type="InterPro" id="IPR029063">
    <property type="entry name" value="SAM-dependent_MTases_sf"/>
</dbReference>
<evidence type="ECO:0000313" key="11">
    <source>
        <dbReference type="Proteomes" id="UP000324104"/>
    </source>
</evidence>
<keyword evidence="4" id="KW-0949">S-adenosyl-L-methionine</keyword>
<dbReference type="GO" id="GO:0003677">
    <property type="term" value="F:DNA binding"/>
    <property type="evidence" value="ECO:0007669"/>
    <property type="project" value="InterPro"/>
</dbReference>
<feature type="coiled-coil region" evidence="7">
    <location>
        <begin position="572"/>
        <end position="615"/>
    </location>
</feature>
<keyword evidence="2 10" id="KW-0489">Methyltransferase</keyword>
<reference evidence="10 11" key="1">
    <citation type="submission" date="2019-08" db="EMBL/GenBank/DDBJ databases">
        <title>Archaea genome.</title>
        <authorList>
            <person name="Kajale S."/>
            <person name="Shouche Y."/>
            <person name="Deshpande N."/>
            <person name="Sharma A."/>
        </authorList>
    </citation>
    <scope>NUCLEOTIDE SEQUENCE [LARGE SCALE GENOMIC DNA]</scope>
    <source>
        <strain evidence="10 11">ESP3B_9</strain>
    </source>
</reference>
<comment type="caution">
    <text evidence="10">The sequence shown here is derived from an EMBL/GenBank/DDBJ whole genome shotgun (WGS) entry which is preliminary data.</text>
</comment>
<dbReference type="AlphaFoldDB" id="A0A5D5AKM4"/>
<organism evidence="10 11">
    <name type="scientific">Natrialba swarupiae</name>
    <dbReference type="NCBI Taxonomy" id="2448032"/>
    <lineage>
        <taxon>Archaea</taxon>
        <taxon>Methanobacteriati</taxon>
        <taxon>Methanobacteriota</taxon>
        <taxon>Stenosarchaea group</taxon>
        <taxon>Halobacteria</taxon>
        <taxon>Halobacteriales</taxon>
        <taxon>Natrialbaceae</taxon>
        <taxon>Natrialba</taxon>
    </lineage>
</organism>
<feature type="domain" description="DNA methylase adenine-specific" evidence="8">
    <location>
        <begin position="354"/>
        <end position="447"/>
    </location>
</feature>
<dbReference type="EC" id="2.1.1.72" evidence="1"/>
<evidence type="ECO:0000259" key="8">
    <source>
        <dbReference type="Pfam" id="PF02384"/>
    </source>
</evidence>
<dbReference type="GO" id="GO:0032259">
    <property type="term" value="P:methylation"/>
    <property type="evidence" value="ECO:0007669"/>
    <property type="project" value="UniProtKB-KW"/>
</dbReference>
<dbReference type="GO" id="GO:0009007">
    <property type="term" value="F:site-specific DNA-methyltransferase (adenine-specific) activity"/>
    <property type="evidence" value="ECO:0007669"/>
    <property type="project" value="UniProtKB-EC"/>
</dbReference>
<dbReference type="Pfam" id="PF02384">
    <property type="entry name" value="N6_Mtase"/>
    <property type="match status" value="1"/>
</dbReference>
<dbReference type="Proteomes" id="UP000324104">
    <property type="component" value="Unassembled WGS sequence"/>
</dbReference>
<dbReference type="Pfam" id="PF07669">
    <property type="entry name" value="Eco57I"/>
    <property type="match status" value="1"/>
</dbReference>
<evidence type="ECO:0000256" key="7">
    <source>
        <dbReference type="SAM" id="Coils"/>
    </source>
</evidence>
<sequence length="1242" mass="145223">MSIRDLSSDDHEELEQVVEDLYTVFQRDSIELDEVDDLVEHQLVFEYLDDLRQDPPAQPESALKDKLVNSASILGRSLFGRMSPEITIDADRGIVDYKLEADGMPILLEIKPPFKANRREGSTEEIDKVDLDWKDHEEQIKRYRTDNEYLIFTDLNKWYFFSKQRKGGPITDEPYELEEVYEGLGQVGNFREYLERVQHQAERGQLGEDFFDSLDSWTNELQSLEFQDWCNEREQTEGVIKFINKFIFIQTLDDHFLIDFNWIEKRWKQKKRDWESIGKNRVLEEFLNEVNQWFYAYYDTELFEENLLNDYLEQSDENIEELYRRLPRVLGLEKWQKSAIGYRGITNFPYRQIDEDIFGRAYERYLAERREEEGIYYTRKHVTQYMVEEVVGKHIDEHVDEFRSAIEEEDFDRAKNALNEFIDFKVVDPSCGSGSFLIKAVDAIWECYQEIIEILDNQEYLQFEGTLEITDEQRTNAEAINELYRILNYDSERDLISKVLLRHIYGVDKDADALSVAKVNIWLESIKMLSDDFRYDQIPDGGGYVLPNMEINLQHGDSLIGLPFDKASYELVNEHNDKLQELSDLREHYIDDHMRENAATELVNLQNDLRKDLDRTFEDFTESNSDLDSNVADETIPFHWPLGFFHAYIDDDGTPSESPGFNCVVGNPPYVNAINRGRYFSDPEDDFWRWAFNSADRAFDLYLPFIEQGLNLAVEGGSVSFIVPNKHLAIPYAEAFRDFIVEEDNYLRKITDVSQLDVFEDPSVYPVIPHYEKNALGSEATVTLNKPPSQELLGDEEYNFIHDHGTLDKLDENIWSFLLLRDTSLFWNIFEGCEQLRSEGTVQASSTTSESEEFTIALSEDEPNENKKKFIKTGGVDPFVSTWEFEEVRHRGQDYEQPVLDTNHEIITDLRRDQYNSPKLVFAKVSDQIEAFPDVDGNYASVDTNFFYNSNEEITYYAGLLNSYISNFLYTGLFGALRMSDGDFQFQAPQLQLIPVPSPETVEDEDIRTVLDIVGRLMDRKHHRERLTTIWTKQAENLSDTNRSLAEILEQDKEFIQQGNFDLAWTSDVGFYPDEEQDALSAEFDKFVVKGGDDNRTLKIYGREDRTDEELYTIEFRDRNLCDHVLLSMRINLFDTRKHVDTLDDILEKTQVPIIRRDSAQTTPNILDQVERRFLDAAQSNYSNVDPDPNLLTLENQIDELEMKLNVIVFKLYNVDKDEASNVLDDLNTPIKKKDELINQGW</sequence>
<evidence type="ECO:0000256" key="5">
    <source>
        <dbReference type="ARBA" id="ARBA00022747"/>
    </source>
</evidence>
<protein>
    <recommendedName>
        <fullName evidence="1">site-specific DNA-methyltransferase (adenine-specific)</fullName>
        <ecNumber evidence="1">2.1.1.72</ecNumber>
    </recommendedName>
</protein>
<dbReference type="RefSeq" id="WP_149081711.1">
    <property type="nucleotide sequence ID" value="NZ_VTAW01000014.1"/>
</dbReference>
<gene>
    <name evidence="10" type="ORF">FYC77_11865</name>
</gene>
<name>A0A5D5AKM4_9EURY</name>
<keyword evidence="3 10" id="KW-0808">Transferase</keyword>
<accession>A0A5D5AKM4</accession>
<dbReference type="InterPro" id="IPR011639">
    <property type="entry name" value="MethylTrfase_TaqI-like_dom"/>
</dbReference>
<dbReference type="GO" id="GO:0008170">
    <property type="term" value="F:N-methyltransferase activity"/>
    <property type="evidence" value="ECO:0007669"/>
    <property type="project" value="InterPro"/>
</dbReference>
<dbReference type="InterPro" id="IPR050953">
    <property type="entry name" value="N4_N6_ade-DNA_methylase"/>
</dbReference>
<dbReference type="InterPro" id="IPR003356">
    <property type="entry name" value="DNA_methylase_A-5"/>
</dbReference>
<evidence type="ECO:0000256" key="3">
    <source>
        <dbReference type="ARBA" id="ARBA00022679"/>
    </source>
</evidence>
<evidence type="ECO:0000256" key="2">
    <source>
        <dbReference type="ARBA" id="ARBA00022603"/>
    </source>
</evidence>
<evidence type="ECO:0000256" key="6">
    <source>
        <dbReference type="ARBA" id="ARBA00047942"/>
    </source>
</evidence>
<proteinExistence type="predicted"/>
<dbReference type="PANTHER" id="PTHR33841">
    <property type="entry name" value="DNA METHYLTRANSFERASE YEEA-RELATED"/>
    <property type="match status" value="1"/>
</dbReference>
<evidence type="ECO:0000259" key="9">
    <source>
        <dbReference type="Pfam" id="PF07669"/>
    </source>
</evidence>
<feature type="domain" description="Type II methyltransferase M.TaqI-like" evidence="9">
    <location>
        <begin position="503"/>
        <end position="759"/>
    </location>
</feature>
<comment type="catalytic activity">
    <reaction evidence="6">
        <text>a 2'-deoxyadenosine in DNA + S-adenosyl-L-methionine = an N(6)-methyl-2'-deoxyadenosine in DNA + S-adenosyl-L-homocysteine + H(+)</text>
        <dbReference type="Rhea" id="RHEA:15197"/>
        <dbReference type="Rhea" id="RHEA-COMP:12418"/>
        <dbReference type="Rhea" id="RHEA-COMP:12419"/>
        <dbReference type="ChEBI" id="CHEBI:15378"/>
        <dbReference type="ChEBI" id="CHEBI:57856"/>
        <dbReference type="ChEBI" id="CHEBI:59789"/>
        <dbReference type="ChEBI" id="CHEBI:90615"/>
        <dbReference type="ChEBI" id="CHEBI:90616"/>
        <dbReference type="EC" id="2.1.1.72"/>
    </reaction>
</comment>
<dbReference type="GO" id="GO:0009307">
    <property type="term" value="P:DNA restriction-modification system"/>
    <property type="evidence" value="ECO:0007669"/>
    <property type="project" value="UniProtKB-KW"/>
</dbReference>
<dbReference type="Gene3D" id="3.40.50.150">
    <property type="entry name" value="Vaccinia Virus protein VP39"/>
    <property type="match status" value="1"/>
</dbReference>
<evidence type="ECO:0000313" key="10">
    <source>
        <dbReference type="EMBL" id="TYT61724.1"/>
    </source>
</evidence>
<evidence type="ECO:0000256" key="1">
    <source>
        <dbReference type="ARBA" id="ARBA00011900"/>
    </source>
</evidence>
<keyword evidence="7" id="KW-0175">Coiled coil</keyword>
<dbReference type="EMBL" id="VTAW01000014">
    <property type="protein sequence ID" value="TYT61724.1"/>
    <property type="molecule type" value="Genomic_DNA"/>
</dbReference>
<dbReference type="PROSITE" id="PS00092">
    <property type="entry name" value="N6_MTASE"/>
    <property type="match status" value="1"/>
</dbReference>